<dbReference type="EMBL" id="LR215057">
    <property type="protein sequence ID" value="VEV54394.1"/>
    <property type="molecule type" value="Genomic_DNA"/>
</dbReference>
<proteinExistence type="predicted"/>
<dbReference type="GeneID" id="19963179"/>
<keyword evidence="2" id="KW-0812">Transmembrane</keyword>
<dbReference type="Proteomes" id="UP000290582">
    <property type="component" value="Chromosome PVVCY_01"/>
</dbReference>
<evidence type="ECO:0000313" key="4">
    <source>
        <dbReference type="EMBL" id="VEV57119.1"/>
    </source>
</evidence>
<dbReference type="InterPro" id="IPR006477">
    <property type="entry name" value="Yir_bir_cir"/>
</dbReference>
<evidence type="ECO:0000313" key="3">
    <source>
        <dbReference type="EMBL" id="VEV54394.1"/>
    </source>
</evidence>
<feature type="compositionally biased region" description="Polar residues" evidence="1">
    <location>
        <begin position="288"/>
        <end position="301"/>
    </location>
</feature>
<evidence type="ECO:0000256" key="2">
    <source>
        <dbReference type="SAM" id="Phobius"/>
    </source>
</evidence>
<protein>
    <submittedName>
        <fullName evidence="3">CIR protein PIR protein</fullName>
    </submittedName>
</protein>
<feature type="region of interest" description="Disordered" evidence="1">
    <location>
        <begin position="259"/>
        <end position="603"/>
    </location>
</feature>
<dbReference type="AlphaFoldDB" id="A0A449BLU3"/>
<dbReference type="RefSeq" id="XP_037489999.1">
    <property type="nucleotide sequence ID" value="XM_037634921.1"/>
</dbReference>
<dbReference type="Pfam" id="PF06022">
    <property type="entry name" value="Cir_Bir_Yir"/>
    <property type="match status" value="1"/>
</dbReference>
<feature type="compositionally biased region" description="Basic and acidic residues" evidence="1">
    <location>
        <begin position="476"/>
        <end position="491"/>
    </location>
</feature>
<dbReference type="VEuPathDB" id="PlasmoDB:PVVCY_0100050"/>
<dbReference type="KEGG" id="pvv:PVVCY_0100050"/>
<feature type="compositionally biased region" description="Basic and acidic residues" evidence="1">
    <location>
        <begin position="507"/>
        <end position="519"/>
    </location>
</feature>
<feature type="compositionally biased region" description="Gly residues" evidence="1">
    <location>
        <begin position="454"/>
        <end position="464"/>
    </location>
</feature>
<dbReference type="Proteomes" id="UP000290582">
    <property type="component" value="Chromosome PVVCY_10"/>
</dbReference>
<reference evidence="3 5" key="1">
    <citation type="submission" date="2019-01" db="EMBL/GenBank/DDBJ databases">
        <authorList>
            <person name="Ramaprasad A."/>
        </authorList>
    </citation>
    <scope>NUCLEOTIDE SEQUENCE [LARGE SCALE GENOMIC DNA]</scope>
</reference>
<feature type="compositionally biased region" description="Polar residues" evidence="1">
    <location>
        <begin position="545"/>
        <end position="570"/>
    </location>
</feature>
<keyword evidence="2" id="KW-0472">Membrane</keyword>
<feature type="compositionally biased region" description="Polar residues" evidence="1">
    <location>
        <begin position="580"/>
        <end position="594"/>
    </location>
</feature>
<sequence>MSKNKQLCKLLLEGDNYFKDENVDTEEIKKNAKIKGYCSSNGCKTNEAHINAVFKYIIMNFKESIRRAQKYNDYDEYLLMWISDKLLKIHKKEKGKNIERGRMDAFTLNQAYKEYLEKHKGILDYWVLLDANQGLKEANLKYMSEFYKLLNIICKMITDYNNGTKNKKVLKYPADCSFQYKTLYMNISECKSYLDLLNKLKGIYDDFSSNIKKNNSNNDLATKLKKLIPKDGKEMKAVRGFKTYDFSTEQCKFPIKKKKIVSSKKAEPPGPQASSQGPGSENKGNMEGTKQSGQKNGSDISAGTDAGTGDPGSASGGGQDSKVGDSGSGTEGTSGDARNPNSENEKKNGGAKEPGDPSGGKGSQVNGDDRGNSEPGGADTEKSGAESGSADKVSETGDPSKGKGDLKGGTGDVSGGEQIDQGSSDGGTKDTKSVQGGQISNDNQGGANTSQQGTSGGSDHGTGNQGASSHQGGDTGDDKGSQEGSDGDKGSTDNNPLNGGGEQGGQDDQKSQDGSRDSESGPGSEQNPTPNDPSPPKKDSPQTPKAPQTSQNPKEQTNPVQSSQDPSGNKNSDKTDQQEAQKPVSNPVTKQENPGTELKGNGITGIDDGYVLKKYKKIVISIIVILIPITLTILYKYLSFGRRKELKKKTNMKKVINSIGGKKQIQIIIKSSSRKKQTKKSINSVHRKKPSLLNIYKIMQDDPVPFINLFFLLIFFVYKRKRDTIE</sequence>
<evidence type="ECO:0000313" key="5">
    <source>
        <dbReference type="Proteomes" id="UP000290582"/>
    </source>
</evidence>
<feature type="compositionally biased region" description="Basic and acidic residues" evidence="1">
    <location>
        <begin position="392"/>
        <end position="406"/>
    </location>
</feature>
<name>A0A449BLU3_PLAVN</name>
<organism evidence="3 5">
    <name type="scientific">Plasmodium vinckei vinckei</name>
    <dbReference type="NCBI Taxonomy" id="54757"/>
    <lineage>
        <taxon>Eukaryota</taxon>
        <taxon>Sar</taxon>
        <taxon>Alveolata</taxon>
        <taxon>Apicomplexa</taxon>
        <taxon>Aconoidasida</taxon>
        <taxon>Haemosporida</taxon>
        <taxon>Plasmodiidae</taxon>
        <taxon>Plasmodium</taxon>
        <taxon>Plasmodium (Vinckeia)</taxon>
    </lineage>
</organism>
<keyword evidence="2" id="KW-1133">Transmembrane helix</keyword>
<dbReference type="EMBL" id="LR215066">
    <property type="protein sequence ID" value="VEV57119.1"/>
    <property type="molecule type" value="Genomic_DNA"/>
</dbReference>
<feature type="compositionally biased region" description="Basic and acidic residues" evidence="1">
    <location>
        <begin position="343"/>
        <end position="355"/>
    </location>
</feature>
<accession>A0A449BLU3</accession>
<dbReference type="VEuPathDB" id="PlasmoDB:PVVCY_1004650"/>
<feature type="transmembrane region" description="Helical" evidence="2">
    <location>
        <begin position="618"/>
        <end position="638"/>
    </location>
</feature>
<gene>
    <name evidence="3" type="ORF">PVVCY_0100050</name>
    <name evidence="4" type="ORF">PVVCY_1004650</name>
</gene>
<evidence type="ECO:0000256" key="1">
    <source>
        <dbReference type="SAM" id="MobiDB-lite"/>
    </source>
</evidence>
<dbReference type="OrthoDB" id="373277at2759"/>
<feature type="compositionally biased region" description="Polar residues" evidence="1">
    <location>
        <begin position="433"/>
        <end position="453"/>
    </location>
</feature>